<dbReference type="InterPro" id="IPR023214">
    <property type="entry name" value="HAD_sf"/>
</dbReference>
<dbReference type="GO" id="GO:0046872">
    <property type="term" value="F:metal ion binding"/>
    <property type="evidence" value="ECO:0007669"/>
    <property type="project" value="UniProtKB-KW"/>
</dbReference>
<evidence type="ECO:0000256" key="5">
    <source>
        <dbReference type="ARBA" id="ARBA00023277"/>
    </source>
</evidence>
<reference evidence="6 7" key="1">
    <citation type="submission" date="2018-05" db="EMBL/GenBank/DDBJ databases">
        <title>Genomic Encyclopedia of Type Strains, Phase IV (KMG-IV): sequencing the most valuable type-strain genomes for metagenomic binning, comparative biology and taxonomic classification.</title>
        <authorList>
            <person name="Goeker M."/>
        </authorList>
    </citation>
    <scope>NUCLEOTIDE SEQUENCE [LARGE SCALE GENOMIC DNA]</scope>
    <source>
        <strain evidence="6 7">JC118</strain>
    </source>
</reference>
<proteinExistence type="inferred from homology"/>
<dbReference type="SUPFAM" id="SSF56784">
    <property type="entry name" value="HAD-like"/>
    <property type="match status" value="1"/>
</dbReference>
<keyword evidence="6" id="KW-0378">Hydrolase</keyword>
<name>A0A318LIR4_9FIRM</name>
<keyword evidence="4" id="KW-0460">Magnesium</keyword>
<dbReference type="SFLD" id="SFLDG01129">
    <property type="entry name" value="C1.5:_HAD__Beta-PGM__Phosphata"/>
    <property type="match status" value="1"/>
</dbReference>
<keyword evidence="7" id="KW-1185">Reference proteome</keyword>
<evidence type="ECO:0000313" key="6">
    <source>
        <dbReference type="EMBL" id="PXX81577.1"/>
    </source>
</evidence>
<comment type="similarity">
    <text evidence="2">Belongs to the HAD-like hydrolase superfamily. CbbY/CbbZ/Gph/YieH family.</text>
</comment>
<dbReference type="InterPro" id="IPR036412">
    <property type="entry name" value="HAD-like_sf"/>
</dbReference>
<dbReference type="InterPro" id="IPR023198">
    <property type="entry name" value="PGP-like_dom2"/>
</dbReference>
<evidence type="ECO:0000256" key="3">
    <source>
        <dbReference type="ARBA" id="ARBA00022723"/>
    </source>
</evidence>
<organism evidence="6 7">
    <name type="scientific">Dielma fastidiosa</name>
    <dbReference type="NCBI Taxonomy" id="1034346"/>
    <lineage>
        <taxon>Bacteria</taxon>
        <taxon>Bacillati</taxon>
        <taxon>Bacillota</taxon>
        <taxon>Erysipelotrichia</taxon>
        <taxon>Erysipelotrichales</taxon>
        <taxon>Erysipelotrichaceae</taxon>
        <taxon>Dielma</taxon>
    </lineage>
</organism>
<keyword evidence="3" id="KW-0479">Metal-binding</keyword>
<dbReference type="Gene3D" id="3.40.50.1000">
    <property type="entry name" value="HAD superfamily/HAD-like"/>
    <property type="match status" value="1"/>
</dbReference>
<evidence type="ECO:0000256" key="1">
    <source>
        <dbReference type="ARBA" id="ARBA00001946"/>
    </source>
</evidence>
<dbReference type="Proteomes" id="UP000247612">
    <property type="component" value="Unassembled WGS sequence"/>
</dbReference>
<dbReference type="STRING" id="1034346.GCA_000313565_00184"/>
<dbReference type="AlphaFoldDB" id="A0A318LIR4"/>
<dbReference type="Gene3D" id="1.10.150.240">
    <property type="entry name" value="Putative phosphatase, domain 2"/>
    <property type="match status" value="1"/>
</dbReference>
<dbReference type="InterPro" id="IPR006439">
    <property type="entry name" value="HAD-SF_hydro_IA"/>
</dbReference>
<dbReference type="NCBIfam" id="TIGR01549">
    <property type="entry name" value="HAD-SF-IA-v1"/>
    <property type="match status" value="1"/>
</dbReference>
<gene>
    <name evidence="6" type="ORF">DES51_101187</name>
</gene>
<dbReference type="Pfam" id="PF13419">
    <property type="entry name" value="HAD_2"/>
    <property type="match status" value="1"/>
</dbReference>
<dbReference type="SFLD" id="SFLDG01135">
    <property type="entry name" value="C1.5.6:_HAD__Beta-PGM__Phospha"/>
    <property type="match status" value="1"/>
</dbReference>
<evidence type="ECO:0000256" key="4">
    <source>
        <dbReference type="ARBA" id="ARBA00022842"/>
    </source>
</evidence>
<dbReference type="PANTHER" id="PTHR46193">
    <property type="entry name" value="6-PHOSPHOGLUCONATE PHOSPHATASE"/>
    <property type="match status" value="1"/>
</dbReference>
<protein>
    <submittedName>
        <fullName evidence="6">HAD superfamily hydrolase (TIGR01509 family)/HAD superfamily hydrolase (TIGR01549 family)</fullName>
    </submittedName>
</protein>
<sequence>MKTIKGILFDCDGVLLDSEAIYLNALVQYLASIGYPTAIEEVTFVLGKPMKRIVADLRTHFNIPQALSDQQLIDGQRAIFRAQFNAMQLQPMNGLVDFLNLCRQKGYRLAIVSSSDLSYIEDVVKRLKIQDYFDLLISGQMIEHGKPSPDIYLLAQQQMALPTDSLLVIEDSPAGIQAGKAAGLTTIGYKGSIIDQDTSKADYQVSDYHELIKQFDSLIKQLH</sequence>
<dbReference type="NCBIfam" id="TIGR01509">
    <property type="entry name" value="HAD-SF-IA-v3"/>
    <property type="match status" value="1"/>
</dbReference>
<dbReference type="EMBL" id="QJKH01000001">
    <property type="protein sequence ID" value="PXX81577.1"/>
    <property type="molecule type" value="Genomic_DNA"/>
</dbReference>
<dbReference type="InterPro" id="IPR051600">
    <property type="entry name" value="Beta-PGM-like"/>
</dbReference>
<dbReference type="SFLD" id="SFLDS00003">
    <property type="entry name" value="Haloacid_Dehalogenase"/>
    <property type="match status" value="1"/>
</dbReference>
<dbReference type="InterPro" id="IPR041492">
    <property type="entry name" value="HAD_2"/>
</dbReference>
<dbReference type="CDD" id="cd07505">
    <property type="entry name" value="HAD_BPGM-like"/>
    <property type="match status" value="1"/>
</dbReference>
<dbReference type="PANTHER" id="PTHR46193:SF18">
    <property type="entry name" value="HEXITOL PHOSPHATASE B"/>
    <property type="match status" value="1"/>
</dbReference>
<comment type="caution">
    <text evidence="6">The sequence shown here is derived from an EMBL/GenBank/DDBJ whole genome shotgun (WGS) entry which is preliminary data.</text>
</comment>
<dbReference type="PRINTS" id="PR00413">
    <property type="entry name" value="HADHALOGNASE"/>
</dbReference>
<dbReference type="GO" id="GO:0016787">
    <property type="term" value="F:hydrolase activity"/>
    <property type="evidence" value="ECO:0007669"/>
    <property type="project" value="UniProtKB-KW"/>
</dbReference>
<comment type="cofactor">
    <cofactor evidence="1">
        <name>Mg(2+)</name>
        <dbReference type="ChEBI" id="CHEBI:18420"/>
    </cofactor>
</comment>
<accession>A0A318LIR4</accession>
<evidence type="ECO:0000313" key="7">
    <source>
        <dbReference type="Proteomes" id="UP000247612"/>
    </source>
</evidence>
<evidence type="ECO:0000256" key="2">
    <source>
        <dbReference type="ARBA" id="ARBA00006171"/>
    </source>
</evidence>
<dbReference type="RefSeq" id="WP_022936492.1">
    <property type="nucleotide sequence ID" value="NZ_CABKRQ010000001.1"/>
</dbReference>
<keyword evidence="5" id="KW-0119">Carbohydrate metabolism</keyword>